<organism evidence="1 2">
    <name type="scientific">Hymenobacter glacieicola</name>
    <dbReference type="NCBI Taxonomy" id="1562124"/>
    <lineage>
        <taxon>Bacteria</taxon>
        <taxon>Pseudomonadati</taxon>
        <taxon>Bacteroidota</taxon>
        <taxon>Cytophagia</taxon>
        <taxon>Cytophagales</taxon>
        <taxon>Hymenobacteraceae</taxon>
        <taxon>Hymenobacter</taxon>
    </lineage>
</organism>
<sequence>MNGTCFFYYNNRKSSLAYIREVLLPALSPSVQVVFVERREVDAGPDGKYLAKMLGEVKERKGFPYLLKIIDGQVIECSVNNQFYSIMIGRKPLSPLLDRINAFYKAA</sequence>
<evidence type="ECO:0008006" key="3">
    <source>
        <dbReference type="Google" id="ProtNLM"/>
    </source>
</evidence>
<comment type="caution">
    <text evidence="1">The sequence shown here is derived from an EMBL/GenBank/DDBJ whole genome shotgun (WGS) entry which is preliminary data.</text>
</comment>
<evidence type="ECO:0000313" key="2">
    <source>
        <dbReference type="Proteomes" id="UP000601361"/>
    </source>
</evidence>
<keyword evidence="2" id="KW-1185">Reference proteome</keyword>
<protein>
    <recommendedName>
        <fullName evidence="3">Thioredoxin-like fold domain-containing protein</fullName>
    </recommendedName>
</protein>
<proteinExistence type="predicted"/>
<accession>A0ABQ1X4X2</accession>
<evidence type="ECO:0000313" key="1">
    <source>
        <dbReference type="EMBL" id="GGG60120.1"/>
    </source>
</evidence>
<reference evidence="2" key="1">
    <citation type="journal article" date="2019" name="Int. J. Syst. Evol. Microbiol.">
        <title>The Global Catalogue of Microorganisms (GCM) 10K type strain sequencing project: providing services to taxonomists for standard genome sequencing and annotation.</title>
        <authorList>
            <consortium name="The Broad Institute Genomics Platform"/>
            <consortium name="The Broad Institute Genome Sequencing Center for Infectious Disease"/>
            <person name="Wu L."/>
            <person name="Ma J."/>
        </authorList>
    </citation>
    <scope>NUCLEOTIDE SEQUENCE [LARGE SCALE GENOMIC DNA]</scope>
    <source>
        <strain evidence="2">CGMCC 1.12990</strain>
    </source>
</reference>
<name>A0ABQ1X4X2_9BACT</name>
<dbReference type="EMBL" id="BMGS01000015">
    <property type="protein sequence ID" value="GGG60120.1"/>
    <property type="molecule type" value="Genomic_DNA"/>
</dbReference>
<gene>
    <name evidence="1" type="ORF">GCM10011378_40110</name>
</gene>
<dbReference type="Proteomes" id="UP000601361">
    <property type="component" value="Unassembled WGS sequence"/>
</dbReference>